<dbReference type="Proteomes" id="UP000266723">
    <property type="component" value="Unassembled WGS sequence"/>
</dbReference>
<accession>A0ABQ7AVR3</accession>
<dbReference type="EMBL" id="QGKV02001556">
    <property type="protein sequence ID" value="KAF3518225.1"/>
    <property type="molecule type" value="Genomic_DNA"/>
</dbReference>
<sequence>MANQSHKLQRKKNELTCRILNDADIIPKCCLSLFETLAACLSPFSLRRFLASAVLHRFPTTPGASSMLLRYLRAHNNKIPEELNLTPDQNTLHDQEDEPTNLDGLCMKPEETPLETELLQRNSTSLPILGLSSLLRCMLLRILFGFLGYVPIVDQNWEKTMDCRSPGLSFTIEESNQNQHKAFVHPVFADLLTGEGTASLN</sequence>
<keyword evidence="2" id="KW-1185">Reference proteome</keyword>
<name>A0ABQ7AVR3_BRACR</name>
<comment type="caution">
    <text evidence="1">The sequence shown here is derived from an EMBL/GenBank/DDBJ whole genome shotgun (WGS) entry which is preliminary data.</text>
</comment>
<organism evidence="1 2">
    <name type="scientific">Brassica cretica</name>
    <name type="common">Mustard</name>
    <dbReference type="NCBI Taxonomy" id="69181"/>
    <lineage>
        <taxon>Eukaryota</taxon>
        <taxon>Viridiplantae</taxon>
        <taxon>Streptophyta</taxon>
        <taxon>Embryophyta</taxon>
        <taxon>Tracheophyta</taxon>
        <taxon>Spermatophyta</taxon>
        <taxon>Magnoliopsida</taxon>
        <taxon>eudicotyledons</taxon>
        <taxon>Gunneridae</taxon>
        <taxon>Pentapetalae</taxon>
        <taxon>rosids</taxon>
        <taxon>malvids</taxon>
        <taxon>Brassicales</taxon>
        <taxon>Brassicaceae</taxon>
        <taxon>Brassiceae</taxon>
        <taxon>Brassica</taxon>
    </lineage>
</organism>
<protein>
    <submittedName>
        <fullName evidence="1">Uncharacterized protein</fullName>
    </submittedName>
</protein>
<proteinExistence type="predicted"/>
<evidence type="ECO:0000313" key="2">
    <source>
        <dbReference type="Proteomes" id="UP000266723"/>
    </source>
</evidence>
<reference evidence="1 2" key="1">
    <citation type="journal article" date="2020" name="BMC Genomics">
        <title>Intraspecific diversification of the crop wild relative Brassica cretica Lam. using demographic model selection.</title>
        <authorList>
            <person name="Kioukis A."/>
            <person name="Michalopoulou V.A."/>
            <person name="Briers L."/>
            <person name="Pirintsos S."/>
            <person name="Studholme D.J."/>
            <person name="Pavlidis P."/>
            <person name="Sarris P.F."/>
        </authorList>
    </citation>
    <scope>NUCLEOTIDE SEQUENCE [LARGE SCALE GENOMIC DNA]</scope>
    <source>
        <strain evidence="2">cv. PFS-1207/04</strain>
    </source>
</reference>
<gene>
    <name evidence="1" type="ORF">DY000_02061629</name>
</gene>
<evidence type="ECO:0000313" key="1">
    <source>
        <dbReference type="EMBL" id="KAF3518225.1"/>
    </source>
</evidence>